<name>A0A0E9R379_ANGAN</name>
<accession>A0A0E9R379</accession>
<sequence>MRGNEFSQTFQIQIQLAILHIPDVSHGEPEWNVKWSQGR</sequence>
<reference evidence="1" key="1">
    <citation type="submission" date="2014-11" db="EMBL/GenBank/DDBJ databases">
        <authorList>
            <person name="Amaro Gonzalez C."/>
        </authorList>
    </citation>
    <scope>NUCLEOTIDE SEQUENCE</scope>
</reference>
<evidence type="ECO:0000313" key="1">
    <source>
        <dbReference type="EMBL" id="JAH22920.1"/>
    </source>
</evidence>
<dbReference type="EMBL" id="GBXM01085657">
    <property type="protein sequence ID" value="JAH22920.1"/>
    <property type="molecule type" value="Transcribed_RNA"/>
</dbReference>
<organism evidence="1">
    <name type="scientific">Anguilla anguilla</name>
    <name type="common">European freshwater eel</name>
    <name type="synonym">Muraena anguilla</name>
    <dbReference type="NCBI Taxonomy" id="7936"/>
    <lineage>
        <taxon>Eukaryota</taxon>
        <taxon>Metazoa</taxon>
        <taxon>Chordata</taxon>
        <taxon>Craniata</taxon>
        <taxon>Vertebrata</taxon>
        <taxon>Euteleostomi</taxon>
        <taxon>Actinopterygii</taxon>
        <taxon>Neopterygii</taxon>
        <taxon>Teleostei</taxon>
        <taxon>Anguilliformes</taxon>
        <taxon>Anguillidae</taxon>
        <taxon>Anguilla</taxon>
    </lineage>
</organism>
<reference evidence="1" key="2">
    <citation type="journal article" date="2015" name="Fish Shellfish Immunol.">
        <title>Early steps in the European eel (Anguilla anguilla)-Vibrio vulnificus interaction in the gills: Role of the RtxA13 toxin.</title>
        <authorList>
            <person name="Callol A."/>
            <person name="Pajuelo D."/>
            <person name="Ebbesson L."/>
            <person name="Teles M."/>
            <person name="MacKenzie S."/>
            <person name="Amaro C."/>
        </authorList>
    </citation>
    <scope>NUCLEOTIDE SEQUENCE</scope>
</reference>
<protein>
    <submittedName>
        <fullName evidence="1">Uncharacterized protein</fullName>
    </submittedName>
</protein>
<dbReference type="AlphaFoldDB" id="A0A0E9R379"/>
<proteinExistence type="predicted"/>